<dbReference type="VEuPathDB" id="FungiDB:BO70DRAFT_23341"/>
<feature type="region of interest" description="Disordered" evidence="1">
    <location>
        <begin position="1"/>
        <end position="42"/>
    </location>
</feature>
<protein>
    <submittedName>
        <fullName evidence="2">Uncharacterized protein</fullName>
    </submittedName>
</protein>
<dbReference type="AlphaFoldDB" id="A0A317WGM9"/>
<gene>
    <name evidence="2" type="ORF">BO70DRAFT_23341</name>
</gene>
<evidence type="ECO:0000313" key="2">
    <source>
        <dbReference type="EMBL" id="PWY83350.1"/>
    </source>
</evidence>
<evidence type="ECO:0000313" key="3">
    <source>
        <dbReference type="Proteomes" id="UP000247233"/>
    </source>
</evidence>
<reference evidence="2 3" key="1">
    <citation type="submission" date="2016-12" db="EMBL/GenBank/DDBJ databases">
        <title>The genomes of Aspergillus section Nigri reveals drivers in fungal speciation.</title>
        <authorList>
            <consortium name="DOE Joint Genome Institute"/>
            <person name="Vesth T.C."/>
            <person name="Nybo J."/>
            <person name="Theobald S."/>
            <person name="Brandl J."/>
            <person name="Frisvad J.C."/>
            <person name="Nielsen K.F."/>
            <person name="Lyhne E.K."/>
            <person name="Kogle M.E."/>
            <person name="Kuo A."/>
            <person name="Riley R."/>
            <person name="Clum A."/>
            <person name="Nolan M."/>
            <person name="Lipzen A."/>
            <person name="Salamov A."/>
            <person name="Henrissat B."/>
            <person name="Wiebenga A."/>
            <person name="De Vries R.P."/>
            <person name="Grigoriev I.V."/>
            <person name="Mortensen U.H."/>
            <person name="Andersen M.R."/>
            <person name="Baker S.E."/>
        </authorList>
    </citation>
    <scope>NUCLEOTIDE SEQUENCE [LARGE SCALE GENOMIC DNA]</scope>
    <source>
        <strain evidence="2 3">CBS 117.55</strain>
    </source>
</reference>
<keyword evidence="3" id="KW-1185">Reference proteome</keyword>
<sequence>MPASSPCDSPRRPIGLMGRVASPDREGLAGGAASHPLDRSSSRIHLPPLASTLILVQHSSAPSPSRSLAATPVGWTRLQRCMARMQARGTRLDRGSGGEGKTAFSGNMGRRSVAQMACRRSARGTPASEVRGLRPGLVWIYLWEMSPQVFRLECVRRLQFGF</sequence>
<name>A0A317WGM9_9EURO</name>
<organism evidence="2 3">
    <name type="scientific">Aspergillus heteromorphus CBS 117.55</name>
    <dbReference type="NCBI Taxonomy" id="1448321"/>
    <lineage>
        <taxon>Eukaryota</taxon>
        <taxon>Fungi</taxon>
        <taxon>Dikarya</taxon>
        <taxon>Ascomycota</taxon>
        <taxon>Pezizomycotina</taxon>
        <taxon>Eurotiomycetes</taxon>
        <taxon>Eurotiomycetidae</taxon>
        <taxon>Eurotiales</taxon>
        <taxon>Aspergillaceae</taxon>
        <taxon>Aspergillus</taxon>
        <taxon>Aspergillus subgen. Circumdati</taxon>
    </lineage>
</organism>
<accession>A0A317WGM9</accession>
<dbReference type="RefSeq" id="XP_025399793.1">
    <property type="nucleotide sequence ID" value="XM_025538804.1"/>
</dbReference>
<comment type="caution">
    <text evidence="2">The sequence shown here is derived from an EMBL/GenBank/DDBJ whole genome shotgun (WGS) entry which is preliminary data.</text>
</comment>
<proteinExistence type="predicted"/>
<dbReference type="Proteomes" id="UP000247233">
    <property type="component" value="Unassembled WGS sequence"/>
</dbReference>
<dbReference type="GeneID" id="37061041"/>
<evidence type="ECO:0000256" key="1">
    <source>
        <dbReference type="SAM" id="MobiDB-lite"/>
    </source>
</evidence>
<feature type="region of interest" description="Disordered" evidence="1">
    <location>
        <begin position="88"/>
        <end position="112"/>
    </location>
</feature>
<dbReference type="EMBL" id="MSFL01000010">
    <property type="protein sequence ID" value="PWY83350.1"/>
    <property type="molecule type" value="Genomic_DNA"/>
</dbReference>